<dbReference type="OrthoDB" id="44736at2759"/>
<evidence type="ECO:0000256" key="1">
    <source>
        <dbReference type="ARBA" id="ARBA00004141"/>
    </source>
</evidence>
<dbReference type="InterPro" id="IPR007603">
    <property type="entry name" value="Choline_transptr-like"/>
</dbReference>
<keyword evidence="3" id="KW-0812">Transmembrane</keyword>
<evidence type="ECO:0000256" key="5">
    <source>
        <dbReference type="ARBA" id="ARBA00023136"/>
    </source>
</evidence>
<comment type="similarity">
    <text evidence="2 6">Belongs to the CTL (choline transporter-like) family.</text>
</comment>
<gene>
    <name evidence="7" type="ORF">FCALED_LOCUS7430</name>
</gene>
<keyword evidence="5" id="KW-0472">Membrane</keyword>
<evidence type="ECO:0000256" key="6">
    <source>
        <dbReference type="RuleBase" id="RU368066"/>
    </source>
</evidence>
<proteinExistence type="inferred from homology"/>
<evidence type="ECO:0000313" key="7">
    <source>
        <dbReference type="EMBL" id="CAG8577728.1"/>
    </source>
</evidence>
<evidence type="ECO:0000256" key="2">
    <source>
        <dbReference type="ARBA" id="ARBA00007168"/>
    </source>
</evidence>
<evidence type="ECO:0000256" key="4">
    <source>
        <dbReference type="ARBA" id="ARBA00022989"/>
    </source>
</evidence>
<reference evidence="7" key="1">
    <citation type="submission" date="2021-06" db="EMBL/GenBank/DDBJ databases">
        <authorList>
            <person name="Kallberg Y."/>
            <person name="Tangrot J."/>
            <person name="Rosling A."/>
        </authorList>
    </citation>
    <scope>NUCLEOTIDE SEQUENCE</scope>
    <source>
        <strain evidence="7">UK204</strain>
    </source>
</reference>
<name>A0A9N9BTY7_9GLOM</name>
<organism evidence="7 8">
    <name type="scientific">Funneliformis caledonium</name>
    <dbReference type="NCBI Taxonomy" id="1117310"/>
    <lineage>
        <taxon>Eukaryota</taxon>
        <taxon>Fungi</taxon>
        <taxon>Fungi incertae sedis</taxon>
        <taxon>Mucoromycota</taxon>
        <taxon>Glomeromycotina</taxon>
        <taxon>Glomeromycetes</taxon>
        <taxon>Glomerales</taxon>
        <taxon>Glomeraceae</taxon>
        <taxon>Funneliformis</taxon>
    </lineage>
</organism>
<keyword evidence="4" id="KW-1133">Transmembrane helix</keyword>
<dbReference type="GO" id="GO:0005886">
    <property type="term" value="C:plasma membrane"/>
    <property type="evidence" value="ECO:0007669"/>
    <property type="project" value="UniProtKB-SubCell"/>
</dbReference>
<dbReference type="GO" id="GO:0022857">
    <property type="term" value="F:transmembrane transporter activity"/>
    <property type="evidence" value="ECO:0007669"/>
    <property type="project" value="UniProtKB-UniRule"/>
</dbReference>
<comment type="function">
    <text evidence="6">Probably involved in transport through the plasma membrane.</text>
</comment>
<evidence type="ECO:0000313" key="8">
    <source>
        <dbReference type="Proteomes" id="UP000789570"/>
    </source>
</evidence>
<accession>A0A9N9BTY7</accession>
<sequence length="162" mass="18142">NSPKSKDIIIVVSSNTKICLPHTPFYLLSIICVFDNPADEQNSNSRNTWRVPSSPNLKVQSVLQLQVLEAFVWEEINNPFGAFFAACAAVLVSCIETIFQFLCGKSFLESAKNTWKLVKDRGIEAIINDYLIGNVFDIAEDPNALARTKPNYIKKFVSLILD</sequence>
<comment type="subcellular location">
    <subcellularLocation>
        <location evidence="6">Cell membrane</location>
        <topology evidence="6">Multi-pass membrane protein</topology>
    </subcellularLocation>
    <subcellularLocation>
        <location evidence="1">Membrane</location>
        <topology evidence="1">Multi-pass membrane protein</topology>
    </subcellularLocation>
</comment>
<keyword evidence="8" id="KW-1185">Reference proteome</keyword>
<comment type="caution">
    <text evidence="7">The sequence shown here is derived from an EMBL/GenBank/DDBJ whole genome shotgun (WGS) entry which is preliminary data.</text>
</comment>
<evidence type="ECO:0000256" key="3">
    <source>
        <dbReference type="ARBA" id="ARBA00022692"/>
    </source>
</evidence>
<protein>
    <recommendedName>
        <fullName evidence="6">Protein PNS1</fullName>
    </recommendedName>
</protein>
<dbReference type="Proteomes" id="UP000789570">
    <property type="component" value="Unassembled WGS sequence"/>
</dbReference>
<dbReference type="Pfam" id="PF04515">
    <property type="entry name" value="Choline_transpo"/>
    <property type="match status" value="1"/>
</dbReference>
<dbReference type="AlphaFoldDB" id="A0A9N9BTY7"/>
<feature type="non-terminal residue" evidence="7">
    <location>
        <position position="1"/>
    </location>
</feature>
<dbReference type="EMBL" id="CAJVPQ010001969">
    <property type="protein sequence ID" value="CAG8577728.1"/>
    <property type="molecule type" value="Genomic_DNA"/>
</dbReference>